<proteinExistence type="predicted"/>
<evidence type="ECO:0000256" key="1">
    <source>
        <dbReference type="SAM" id="SignalP"/>
    </source>
</evidence>
<keyword evidence="1" id="KW-0732">Signal</keyword>
<feature type="chain" id="PRO_5018298819" evidence="1">
    <location>
        <begin position="21"/>
        <end position="218"/>
    </location>
</feature>
<dbReference type="Proteomes" id="UP000269793">
    <property type="component" value="Chromosome IX"/>
</dbReference>
<name>A0A3G2SDC9_MALR7</name>
<accession>A0A3G2SDC9</accession>
<evidence type="ECO:0000313" key="2">
    <source>
        <dbReference type="EMBL" id="AYO44927.1"/>
    </source>
</evidence>
<dbReference type="VEuPathDB" id="FungiDB:DNF11_3977"/>
<reference evidence="2 3" key="1">
    <citation type="submission" date="2018-10" db="EMBL/GenBank/DDBJ databases">
        <title>Complete genome sequence of Malassezia restricta CBS 7877.</title>
        <authorList>
            <person name="Morand S.C."/>
            <person name="Bertignac M."/>
            <person name="Iltis A."/>
            <person name="Kolder I."/>
            <person name="Pirovano W."/>
            <person name="Jourdain R."/>
            <person name="Clavaud C."/>
        </authorList>
    </citation>
    <scope>NUCLEOTIDE SEQUENCE [LARGE SCALE GENOMIC DNA]</scope>
    <source>
        <strain evidence="2 3">CBS 7877</strain>
    </source>
</reference>
<keyword evidence="3" id="KW-1185">Reference proteome</keyword>
<dbReference type="EMBL" id="CP033156">
    <property type="protein sequence ID" value="AYO44927.1"/>
    <property type="molecule type" value="Genomic_DNA"/>
</dbReference>
<protein>
    <submittedName>
        <fullName evidence="2">Uncharacterized protein</fullName>
    </submittedName>
</protein>
<dbReference type="AlphaFoldDB" id="A0A3G2SDC9"/>
<feature type="signal peptide" evidence="1">
    <location>
        <begin position="1"/>
        <end position="20"/>
    </location>
</feature>
<sequence length="218" mass="24898">MKTTIIGIALAATALTTANALKCQKNATGVLATREKRFEHKFDYDGHPVAEWTQYYKMKDGKLVTSKDPGEEYDFYSCEAEGNLVSGDRAEMTGVLKTKDGKKCLTNSFVWARKPAKWPAWEQVPKDVEKKVTLEDCAENGMGLRKQWFELSNAHRPGCSQELLHHGYYEDESLHLEYGEKGVAFDRIKELDNEEEKEEEDYRFSISYLMTGKLDDTC</sequence>
<gene>
    <name evidence="2" type="ORF">DNF11_3977</name>
</gene>
<organism evidence="2 3">
    <name type="scientific">Malassezia restricta (strain ATCC 96810 / NBRC 103918 / CBS 7877)</name>
    <name type="common">Seborrheic dermatitis infection agent</name>
    <dbReference type="NCBI Taxonomy" id="425264"/>
    <lineage>
        <taxon>Eukaryota</taxon>
        <taxon>Fungi</taxon>
        <taxon>Dikarya</taxon>
        <taxon>Basidiomycota</taxon>
        <taxon>Ustilaginomycotina</taxon>
        <taxon>Malasseziomycetes</taxon>
        <taxon>Malasseziales</taxon>
        <taxon>Malasseziaceae</taxon>
        <taxon>Malassezia</taxon>
    </lineage>
</organism>
<evidence type="ECO:0000313" key="3">
    <source>
        <dbReference type="Proteomes" id="UP000269793"/>
    </source>
</evidence>